<dbReference type="InterPro" id="IPR051532">
    <property type="entry name" value="Ester_Hydrolysis_Enzymes"/>
</dbReference>
<evidence type="ECO:0000259" key="2">
    <source>
        <dbReference type="SMART" id="SM00458"/>
    </source>
</evidence>
<name>A0ABU7PBB0_9ACTN</name>
<evidence type="ECO:0000256" key="1">
    <source>
        <dbReference type="SAM" id="SignalP"/>
    </source>
</evidence>
<reference evidence="3 4" key="1">
    <citation type="submission" date="2023-12" db="EMBL/GenBank/DDBJ databases">
        <title>Streptomyces sp. V4-01.</title>
        <authorList>
            <person name="Somphong A."/>
            <person name="Phongsopitanun W."/>
        </authorList>
    </citation>
    <scope>NUCLEOTIDE SEQUENCE [LARGE SCALE GENOMIC DNA]</scope>
    <source>
        <strain evidence="3 4">V4-01</strain>
    </source>
</reference>
<dbReference type="SUPFAM" id="SSF50370">
    <property type="entry name" value="Ricin B-like lectins"/>
    <property type="match status" value="2"/>
</dbReference>
<dbReference type="Gene3D" id="3.40.50.1110">
    <property type="entry name" value="SGNH hydrolase"/>
    <property type="match status" value="1"/>
</dbReference>
<dbReference type="RefSeq" id="WP_330795244.1">
    <property type="nucleotide sequence ID" value="NZ_JAZEWV010000009.1"/>
</dbReference>
<feature type="signal peptide" evidence="1">
    <location>
        <begin position="1"/>
        <end position="28"/>
    </location>
</feature>
<proteinExistence type="predicted"/>
<feature type="domain" description="Ricin B lectin" evidence="2">
    <location>
        <begin position="269"/>
        <end position="393"/>
    </location>
</feature>
<sequence>MRRSSGIPALALLAALGGSWAGTSPAHATDGRSAASSTYAQAAAAVPAAAAAQSIPLRVEPLGDSLTYGSHSSTGNGYRGPLWNELTGEGYRLDFVGSVREGTMADPETEGHPGWRIDAIQGLAATVTTNRPNVVTLMAGTNDLVQNHDVASAPARLSTLIDTVLSDDPGVTVVVANLITSTDADVAAAVPAYNKAVAALVQSKQAAGKHVGFADMSAVTTSDLADPYHPGDPGYQKMADAWNKGIQAAAAAGWIAPPASVGAPAAGATGQIGSGVSGKCLDVAAGSSADGTAVQLWDCNHSGAQTWTVYSDGTLRALGKCLDATGGATANGTKAQLYSCNGTGGQVWQGYSGGFVNLASGRCLDDPNTSTTNGTQVALWDCNSGANQQWAPPGVGPVTSSVAGKCLDDNADSNVNGTKADLWDCNSTAAQQWVVHNGVVQASGMCLDVVGAGTANGTLVDLWDCSGTPNQTWQPGANSTLVNPASGKCLDDPNTSTANGTQLEIWDCHGGANQQWALSGR</sequence>
<organism evidence="3 4">
    <name type="scientific">Actinacidiphila polyblastidii</name>
    <dbReference type="NCBI Taxonomy" id="3110430"/>
    <lineage>
        <taxon>Bacteria</taxon>
        <taxon>Bacillati</taxon>
        <taxon>Actinomycetota</taxon>
        <taxon>Actinomycetes</taxon>
        <taxon>Kitasatosporales</taxon>
        <taxon>Streptomycetaceae</taxon>
        <taxon>Actinacidiphila</taxon>
    </lineage>
</organism>
<dbReference type="Proteomes" id="UP001344658">
    <property type="component" value="Unassembled WGS sequence"/>
</dbReference>
<dbReference type="Gene3D" id="2.80.10.50">
    <property type="match status" value="5"/>
</dbReference>
<comment type="caution">
    <text evidence="3">The sequence shown here is derived from an EMBL/GenBank/DDBJ whole genome shotgun (WGS) entry which is preliminary data.</text>
</comment>
<accession>A0ABU7PBB0</accession>
<dbReference type="CDD" id="cd01833">
    <property type="entry name" value="XynB_like"/>
    <property type="match status" value="1"/>
</dbReference>
<dbReference type="Pfam" id="PF13472">
    <property type="entry name" value="Lipase_GDSL_2"/>
    <property type="match status" value="1"/>
</dbReference>
<protein>
    <submittedName>
        <fullName evidence="3">Ricin-type beta-trefoil lectin domain protein</fullName>
    </submittedName>
</protein>
<dbReference type="CDD" id="cd23451">
    <property type="entry name" value="beta-trefoil_Ricin_laminarinase"/>
    <property type="match status" value="2"/>
</dbReference>
<dbReference type="PANTHER" id="PTHR30383">
    <property type="entry name" value="THIOESTERASE 1/PROTEASE 1/LYSOPHOSPHOLIPASE L1"/>
    <property type="match status" value="1"/>
</dbReference>
<dbReference type="EMBL" id="JAZEWV010000009">
    <property type="protein sequence ID" value="MEE4543108.1"/>
    <property type="molecule type" value="Genomic_DNA"/>
</dbReference>
<dbReference type="Pfam" id="PF00652">
    <property type="entry name" value="Ricin_B_lectin"/>
    <property type="match status" value="2"/>
</dbReference>
<dbReference type="InterPro" id="IPR035992">
    <property type="entry name" value="Ricin_B-like_lectins"/>
</dbReference>
<dbReference type="SUPFAM" id="SSF52266">
    <property type="entry name" value="SGNH hydrolase"/>
    <property type="match status" value="1"/>
</dbReference>
<dbReference type="InterPro" id="IPR036514">
    <property type="entry name" value="SGNH_hydro_sf"/>
</dbReference>
<keyword evidence="1" id="KW-0732">Signal</keyword>
<evidence type="ECO:0000313" key="3">
    <source>
        <dbReference type="EMBL" id="MEE4543108.1"/>
    </source>
</evidence>
<dbReference type="InterPro" id="IPR013830">
    <property type="entry name" value="SGNH_hydro"/>
</dbReference>
<keyword evidence="4" id="KW-1185">Reference proteome</keyword>
<dbReference type="PROSITE" id="PS50231">
    <property type="entry name" value="RICIN_B_LECTIN"/>
    <property type="match status" value="2"/>
</dbReference>
<dbReference type="PANTHER" id="PTHR30383:SF5">
    <property type="entry name" value="SGNH HYDROLASE-TYPE ESTERASE DOMAIN-CONTAINING PROTEIN"/>
    <property type="match status" value="1"/>
</dbReference>
<evidence type="ECO:0000313" key="4">
    <source>
        <dbReference type="Proteomes" id="UP001344658"/>
    </source>
</evidence>
<gene>
    <name evidence="3" type="ORF">V2S66_14160</name>
</gene>
<dbReference type="SMART" id="SM00458">
    <property type="entry name" value="RICIN"/>
    <property type="match status" value="2"/>
</dbReference>
<feature type="chain" id="PRO_5045884215" evidence="1">
    <location>
        <begin position="29"/>
        <end position="521"/>
    </location>
</feature>
<dbReference type="InterPro" id="IPR000772">
    <property type="entry name" value="Ricin_B_lectin"/>
</dbReference>
<feature type="domain" description="Ricin B lectin" evidence="2">
    <location>
        <begin position="396"/>
        <end position="519"/>
    </location>
</feature>